<dbReference type="EMBL" id="PGGM01000010">
    <property type="protein sequence ID" value="PSH62229.1"/>
    <property type="molecule type" value="Genomic_DNA"/>
</dbReference>
<dbReference type="Proteomes" id="UP000241764">
    <property type="component" value="Unassembled WGS sequence"/>
</dbReference>
<dbReference type="SUPFAM" id="SSF75712">
    <property type="entry name" value="Rad50 coiled-coil Zn hook"/>
    <property type="match status" value="1"/>
</dbReference>
<dbReference type="OrthoDB" id="9795626at2"/>
<dbReference type="AlphaFoldDB" id="A0A2P7B711"/>
<keyword evidence="1" id="KW-0175">Coiled coil</keyword>
<keyword evidence="4" id="KW-1185">Reference proteome</keyword>
<proteinExistence type="predicted"/>
<dbReference type="PANTHER" id="PTHR32114:SF2">
    <property type="entry name" value="ABC TRANSPORTER ABCH.3"/>
    <property type="match status" value="1"/>
</dbReference>
<dbReference type="Gene3D" id="3.40.50.300">
    <property type="entry name" value="P-loop containing nucleotide triphosphate hydrolases"/>
    <property type="match status" value="2"/>
</dbReference>
<name>A0A2P7B711_9HYPH</name>
<evidence type="ECO:0000256" key="1">
    <source>
        <dbReference type="SAM" id="Coils"/>
    </source>
</evidence>
<feature type="coiled-coil region" evidence="1">
    <location>
        <begin position="555"/>
        <end position="616"/>
    </location>
</feature>
<sequence length="817" mass="88728">MTSPRLSTLVIENFRSLRGKVVIPLDAQVILVHGTNGMGKTSVLSAIELGLTGKIRHLAEDDNGYQRFLTHLEADGGRIDLTTTAPLRADGKTAGALIFGQNSLFTANPLLAGDDIGFFAERCYLPQATLGRLLELYDDQKTDSASPLTKFVKQILGLDPLDAIVDGLHAAGHVTRIRSLVPGYKDLEARRKGVATDLASNTNRILVATTAKSTRQETVRDLLKTLRPDEPSILAAELDPSAVRVFLEAERTEDETLSRLTRMRSELMGLSASWQSVPADAATRDRAERERLEAAAMSALNSWRNAVGGELQVLLDEIRPSFPDLPSFDSDPEALHKATLQRTTDEGKRCRSLLAASDEASLTLRKAEATIQRSTDRIGELDRLLQASAQDVRTLANALAGIAPHVAGEICPVCDRDYSEHQSGPLSAHIATKIGTLTGEAGRLQSLATERAEETTRLDQAKREKLGVERLVLSPEEQADLTNGAGKMEAYAQRLQVLSGSAREGSRLTREASAAQGVAALSRRQDDTSTSILPGIDVVIFEATGQRVSAFATPEEALGQTIENIERQIQTAEALISTRVRANSELGLLENDIRVVREIQSARQELLTRSKELEDAVAGVDLVREHAKDLAEAADRARSKIVKSVFNNTLNKVWRDLFVRLAPSEQFVPSFRLPQSDKGSVEAVLETIHRSGKVSGSPGAMLSQGNLNTAALTLFLALHLSVPARMPWLILDDPVQSMDDVHTAQFAALLRTLSKGLGKQLVVAVHERALFDYLTLELSPAFPGDTLISVEISRNFEGTAVATPRVFAYSEDRAIAA</sequence>
<feature type="domain" description="Rad50/SbcC-type AAA" evidence="2">
    <location>
        <begin position="9"/>
        <end position="64"/>
    </location>
</feature>
<dbReference type="RefSeq" id="WP_106665897.1">
    <property type="nucleotide sequence ID" value="NZ_PGGM01000010.1"/>
</dbReference>
<evidence type="ECO:0000313" key="4">
    <source>
        <dbReference type="Proteomes" id="UP000241764"/>
    </source>
</evidence>
<organism evidence="3 4">
    <name type="scientific">Phyllobacterium sophorae</name>
    <dbReference type="NCBI Taxonomy" id="1520277"/>
    <lineage>
        <taxon>Bacteria</taxon>
        <taxon>Pseudomonadati</taxon>
        <taxon>Pseudomonadota</taxon>
        <taxon>Alphaproteobacteria</taxon>
        <taxon>Hyphomicrobiales</taxon>
        <taxon>Phyllobacteriaceae</taxon>
        <taxon>Phyllobacterium</taxon>
    </lineage>
</organism>
<dbReference type="Pfam" id="PF13476">
    <property type="entry name" value="AAA_23"/>
    <property type="match status" value="1"/>
</dbReference>
<dbReference type="GO" id="GO:0006302">
    <property type="term" value="P:double-strand break repair"/>
    <property type="evidence" value="ECO:0007669"/>
    <property type="project" value="InterPro"/>
</dbReference>
<dbReference type="InterPro" id="IPR027417">
    <property type="entry name" value="P-loop_NTPase"/>
</dbReference>
<gene>
    <name evidence="3" type="ORF">CU103_20640</name>
</gene>
<dbReference type="SUPFAM" id="SSF52540">
    <property type="entry name" value="P-loop containing nucleoside triphosphate hydrolases"/>
    <property type="match status" value="1"/>
</dbReference>
<evidence type="ECO:0000313" key="3">
    <source>
        <dbReference type="EMBL" id="PSH62229.1"/>
    </source>
</evidence>
<protein>
    <recommendedName>
        <fullName evidence="2">Rad50/SbcC-type AAA domain-containing protein</fullName>
    </recommendedName>
</protein>
<reference evidence="4" key="1">
    <citation type="submission" date="2017-11" db="EMBL/GenBank/DDBJ databases">
        <authorList>
            <person name="Kuznetsova I."/>
            <person name="Sazanova A."/>
            <person name="Chirak E."/>
            <person name="Safronova V."/>
            <person name="Willems A."/>
        </authorList>
    </citation>
    <scope>NUCLEOTIDE SEQUENCE [LARGE SCALE GENOMIC DNA]</scope>
    <source>
        <strain evidence="4">CCBAU 03422</strain>
    </source>
</reference>
<dbReference type="InterPro" id="IPR038729">
    <property type="entry name" value="Rad50/SbcC_AAA"/>
</dbReference>
<comment type="caution">
    <text evidence="3">The sequence shown here is derived from an EMBL/GenBank/DDBJ whole genome shotgun (WGS) entry which is preliminary data.</text>
</comment>
<accession>A0A2P7B711</accession>
<dbReference type="GO" id="GO:0016887">
    <property type="term" value="F:ATP hydrolysis activity"/>
    <property type="evidence" value="ECO:0007669"/>
    <property type="project" value="InterPro"/>
</dbReference>
<dbReference type="PANTHER" id="PTHR32114">
    <property type="entry name" value="ABC TRANSPORTER ABCH.3"/>
    <property type="match status" value="1"/>
</dbReference>
<evidence type="ECO:0000259" key="2">
    <source>
        <dbReference type="Pfam" id="PF13476"/>
    </source>
</evidence>